<evidence type="ECO:0000256" key="2">
    <source>
        <dbReference type="ARBA" id="ARBA00022676"/>
    </source>
</evidence>
<keyword evidence="2" id="KW-0808">Transferase</keyword>
<evidence type="ECO:0000313" key="3">
    <source>
        <dbReference type="EMBL" id="KAE8712721.1"/>
    </source>
</evidence>
<dbReference type="Gene3D" id="3.40.50.2000">
    <property type="entry name" value="Glycogen Phosphorylase B"/>
    <property type="match status" value="1"/>
</dbReference>
<proteinExistence type="inferred from homology"/>
<dbReference type="Proteomes" id="UP000436088">
    <property type="component" value="Unassembled WGS sequence"/>
</dbReference>
<evidence type="ECO:0000256" key="1">
    <source>
        <dbReference type="ARBA" id="ARBA00009995"/>
    </source>
</evidence>
<comment type="caution">
    <text evidence="3">The sequence shown here is derived from an EMBL/GenBank/DDBJ whole genome shotgun (WGS) entry which is preliminary data.</text>
</comment>
<dbReference type="AlphaFoldDB" id="A0A6A3B8Z7"/>
<keyword evidence="4" id="KW-1185">Reference proteome</keyword>
<dbReference type="GO" id="GO:0080043">
    <property type="term" value="F:quercetin 3-O-glucosyltransferase activity"/>
    <property type="evidence" value="ECO:0007669"/>
    <property type="project" value="TreeGrafter"/>
</dbReference>
<dbReference type="GO" id="GO:0080044">
    <property type="term" value="F:quercetin 7-O-glucosyltransferase activity"/>
    <property type="evidence" value="ECO:0007669"/>
    <property type="project" value="TreeGrafter"/>
</dbReference>
<dbReference type="PANTHER" id="PTHR11926:SF1494">
    <property type="entry name" value="FLAVONOL 3-O-GLUCOSYLTRANSFERASE UGT76E12-RELATED"/>
    <property type="match status" value="1"/>
</dbReference>
<keyword evidence="2" id="KW-0328">Glycosyltransferase</keyword>
<evidence type="ECO:0000313" key="4">
    <source>
        <dbReference type="Proteomes" id="UP000436088"/>
    </source>
</evidence>
<dbReference type="SUPFAM" id="SSF53756">
    <property type="entry name" value="UDP-Glycosyltransferase/glycogen phosphorylase"/>
    <property type="match status" value="1"/>
</dbReference>
<sequence length="126" mass="13848">MADTSSQKLHAIFVAYPLQGHLIPSVNLAIKLASKGFTITFVNTQSVHHQTAKAHPEIGSSDIFASFDRSLNHDQFMAPLLHVFSAHVDELVGRRVGSGEKVHCLIADTFFVWPSKTANKFGLIHV</sequence>
<comment type="similarity">
    <text evidence="1">Belongs to the UDP-glycosyltransferase family.</text>
</comment>
<reference evidence="3" key="1">
    <citation type="submission" date="2019-09" db="EMBL/GenBank/DDBJ databases">
        <title>Draft genome information of white flower Hibiscus syriacus.</title>
        <authorList>
            <person name="Kim Y.-M."/>
        </authorList>
    </citation>
    <scope>NUCLEOTIDE SEQUENCE [LARGE SCALE GENOMIC DNA]</scope>
    <source>
        <strain evidence="3">YM2019G1</strain>
    </source>
</reference>
<keyword evidence="3" id="KW-0472">Membrane</keyword>
<gene>
    <name evidence="3" type="ORF">F3Y22_tig00110234pilonHSYRG00051</name>
</gene>
<dbReference type="PANTHER" id="PTHR11926">
    <property type="entry name" value="GLUCOSYL/GLUCURONOSYL TRANSFERASES"/>
    <property type="match status" value="1"/>
</dbReference>
<accession>A0A6A3B8Z7</accession>
<protein>
    <submittedName>
        <fullName evidence="3">Transmembrane protein</fullName>
    </submittedName>
</protein>
<keyword evidence="3" id="KW-0812">Transmembrane</keyword>
<name>A0A6A3B8Z7_HIBSY</name>
<dbReference type="EMBL" id="VEPZ02000888">
    <property type="protein sequence ID" value="KAE8712721.1"/>
    <property type="molecule type" value="Genomic_DNA"/>
</dbReference>
<organism evidence="3 4">
    <name type="scientific">Hibiscus syriacus</name>
    <name type="common">Rose of Sharon</name>
    <dbReference type="NCBI Taxonomy" id="106335"/>
    <lineage>
        <taxon>Eukaryota</taxon>
        <taxon>Viridiplantae</taxon>
        <taxon>Streptophyta</taxon>
        <taxon>Embryophyta</taxon>
        <taxon>Tracheophyta</taxon>
        <taxon>Spermatophyta</taxon>
        <taxon>Magnoliopsida</taxon>
        <taxon>eudicotyledons</taxon>
        <taxon>Gunneridae</taxon>
        <taxon>Pentapetalae</taxon>
        <taxon>rosids</taxon>
        <taxon>malvids</taxon>
        <taxon>Malvales</taxon>
        <taxon>Malvaceae</taxon>
        <taxon>Malvoideae</taxon>
        <taxon>Hibiscus</taxon>
    </lineage>
</organism>